<protein>
    <submittedName>
        <fullName evidence="3">MerR HTH family regulatory protein</fullName>
    </submittedName>
</protein>
<dbReference type="InterPro" id="IPR000551">
    <property type="entry name" value="MerR-type_HTH_dom"/>
</dbReference>
<dbReference type="EMBL" id="OBEG01000001">
    <property type="protein sequence ID" value="SNY74213.1"/>
    <property type="molecule type" value="Genomic_DNA"/>
</dbReference>
<feature type="domain" description="HTH merR-type" evidence="2">
    <location>
        <begin position="26"/>
        <end position="95"/>
    </location>
</feature>
<keyword evidence="4" id="KW-1185">Reference proteome</keyword>
<dbReference type="InterPro" id="IPR009061">
    <property type="entry name" value="DNA-bd_dom_put_sf"/>
</dbReference>
<dbReference type="Proteomes" id="UP000219565">
    <property type="component" value="Unassembled WGS sequence"/>
</dbReference>
<evidence type="ECO:0000313" key="4">
    <source>
        <dbReference type="Proteomes" id="UP000219565"/>
    </source>
</evidence>
<gene>
    <name evidence="3" type="ORF">SAMN04244553_0201</name>
</gene>
<accession>A0A285KPS6</accession>
<evidence type="ECO:0000313" key="3">
    <source>
        <dbReference type="EMBL" id="SNY74213.1"/>
    </source>
</evidence>
<proteinExistence type="predicted"/>
<dbReference type="PROSITE" id="PS50937">
    <property type="entry name" value="HTH_MERR_2"/>
    <property type="match status" value="1"/>
</dbReference>
<sequence>MSPRSPRIRPEHAITSARRFDIASAGFTIYQVAAFIGVDVETVRQYHQDGLADEPDPGSAGIRRYRPAQTLQLVRIRGLAGAGVPRNEIRALLNYLDHVEQILFGVAGDRLR</sequence>
<dbReference type="PANTHER" id="PTHR30204">
    <property type="entry name" value="REDOX-CYCLING DRUG-SENSING TRANSCRIPTIONAL ACTIVATOR SOXR"/>
    <property type="match status" value="1"/>
</dbReference>
<keyword evidence="1" id="KW-0238">DNA-binding</keyword>
<organism evidence="3 4">
    <name type="scientific">Nocardia amikacinitolerans</name>
    <dbReference type="NCBI Taxonomy" id="756689"/>
    <lineage>
        <taxon>Bacteria</taxon>
        <taxon>Bacillati</taxon>
        <taxon>Actinomycetota</taxon>
        <taxon>Actinomycetes</taxon>
        <taxon>Mycobacteriales</taxon>
        <taxon>Nocardiaceae</taxon>
        <taxon>Nocardia</taxon>
    </lineage>
</organism>
<dbReference type="SUPFAM" id="SSF46955">
    <property type="entry name" value="Putative DNA-binding domain"/>
    <property type="match status" value="1"/>
</dbReference>
<dbReference type="OrthoDB" id="4569196at2"/>
<name>A0A285KPS6_9NOCA</name>
<dbReference type="Pfam" id="PF13411">
    <property type="entry name" value="MerR_1"/>
    <property type="match status" value="1"/>
</dbReference>
<dbReference type="AlphaFoldDB" id="A0A285KPS6"/>
<dbReference type="GO" id="GO:0003700">
    <property type="term" value="F:DNA-binding transcription factor activity"/>
    <property type="evidence" value="ECO:0007669"/>
    <property type="project" value="InterPro"/>
</dbReference>
<dbReference type="SMART" id="SM00422">
    <property type="entry name" value="HTH_MERR"/>
    <property type="match status" value="1"/>
</dbReference>
<reference evidence="3 4" key="1">
    <citation type="submission" date="2017-09" db="EMBL/GenBank/DDBJ databases">
        <authorList>
            <person name="Ehlers B."/>
            <person name="Leendertz F.H."/>
        </authorList>
    </citation>
    <scope>NUCLEOTIDE SEQUENCE [LARGE SCALE GENOMIC DNA]</scope>
    <source>
        <strain evidence="3 4">DSM 45537</strain>
    </source>
</reference>
<dbReference type="InterPro" id="IPR047057">
    <property type="entry name" value="MerR_fam"/>
</dbReference>
<evidence type="ECO:0000259" key="2">
    <source>
        <dbReference type="PROSITE" id="PS50937"/>
    </source>
</evidence>
<dbReference type="Gene3D" id="1.10.1660.10">
    <property type="match status" value="1"/>
</dbReference>
<dbReference type="GO" id="GO:0003677">
    <property type="term" value="F:DNA binding"/>
    <property type="evidence" value="ECO:0007669"/>
    <property type="project" value="UniProtKB-KW"/>
</dbReference>
<dbReference type="PANTHER" id="PTHR30204:SF93">
    <property type="entry name" value="HTH MERR-TYPE DOMAIN-CONTAINING PROTEIN"/>
    <property type="match status" value="1"/>
</dbReference>
<dbReference type="RefSeq" id="WP_097243259.1">
    <property type="nucleotide sequence ID" value="NZ_OBEG01000001.1"/>
</dbReference>
<evidence type="ECO:0000256" key="1">
    <source>
        <dbReference type="ARBA" id="ARBA00023125"/>
    </source>
</evidence>